<feature type="transmembrane region" description="Helical" evidence="6">
    <location>
        <begin position="46"/>
        <end position="63"/>
    </location>
</feature>
<organism evidence="8 9">
    <name type="scientific">Shewanella surugensis</name>
    <dbReference type="NCBI Taxonomy" id="212020"/>
    <lineage>
        <taxon>Bacteria</taxon>
        <taxon>Pseudomonadati</taxon>
        <taxon>Pseudomonadota</taxon>
        <taxon>Gammaproteobacteria</taxon>
        <taxon>Alteromonadales</taxon>
        <taxon>Shewanellaceae</taxon>
        <taxon>Shewanella</taxon>
    </lineage>
</organism>
<dbReference type="PANTHER" id="PTHR38459:SF1">
    <property type="entry name" value="PROPHAGE BACTOPRENOL-LINKED GLUCOSE TRANSLOCASE HOMOLOG"/>
    <property type="match status" value="1"/>
</dbReference>
<comment type="caution">
    <text evidence="8">The sequence shown here is derived from an EMBL/GenBank/DDBJ whole genome shotgun (WGS) entry which is preliminary data.</text>
</comment>
<evidence type="ECO:0000256" key="3">
    <source>
        <dbReference type="ARBA" id="ARBA00022692"/>
    </source>
</evidence>
<protein>
    <submittedName>
        <fullName evidence="8">GtrA family protein</fullName>
    </submittedName>
</protein>
<feature type="transmembrane region" description="Helical" evidence="6">
    <location>
        <begin position="75"/>
        <end position="97"/>
    </location>
</feature>
<sequence>MNSAMKTAASHFWQLNRFALVGVLATIVHLSVSRLVFFYQANFPEFGVNAIAFSIAFFVSFWGHKHFTFQVNGSMMKFLGVSLLGFVVNNILLFYIINAGFLTGWNAILLSTLSVPILTYFLSKLWVFR</sequence>
<accession>A0ABT0LIC2</accession>
<evidence type="ECO:0000313" key="8">
    <source>
        <dbReference type="EMBL" id="MCL1127453.1"/>
    </source>
</evidence>
<evidence type="ECO:0000313" key="9">
    <source>
        <dbReference type="Proteomes" id="UP001203423"/>
    </source>
</evidence>
<feature type="transmembrane region" description="Helical" evidence="6">
    <location>
        <begin position="20"/>
        <end position="40"/>
    </location>
</feature>
<evidence type="ECO:0000256" key="4">
    <source>
        <dbReference type="ARBA" id="ARBA00022989"/>
    </source>
</evidence>
<dbReference type="PANTHER" id="PTHR38459">
    <property type="entry name" value="PROPHAGE BACTOPRENOL-LINKED GLUCOSE TRANSLOCASE HOMOLOG"/>
    <property type="match status" value="1"/>
</dbReference>
<evidence type="ECO:0000256" key="6">
    <source>
        <dbReference type="SAM" id="Phobius"/>
    </source>
</evidence>
<name>A0ABT0LIC2_9GAMM</name>
<keyword evidence="9" id="KW-1185">Reference proteome</keyword>
<dbReference type="InterPro" id="IPR007267">
    <property type="entry name" value="GtrA_DPMS_TM"/>
</dbReference>
<evidence type="ECO:0000256" key="2">
    <source>
        <dbReference type="ARBA" id="ARBA00009399"/>
    </source>
</evidence>
<gene>
    <name evidence="8" type="ORF">L2764_24005</name>
</gene>
<reference evidence="8 9" key="1">
    <citation type="submission" date="2022-01" db="EMBL/GenBank/DDBJ databases">
        <title>Whole genome-based taxonomy of the Shewanellaceae.</title>
        <authorList>
            <person name="Martin-Rodriguez A.J."/>
        </authorList>
    </citation>
    <scope>NUCLEOTIDE SEQUENCE [LARGE SCALE GENOMIC DNA]</scope>
    <source>
        <strain evidence="8 9">DSM 17177</strain>
    </source>
</reference>
<proteinExistence type="inferred from homology"/>
<keyword evidence="4 6" id="KW-1133">Transmembrane helix</keyword>
<dbReference type="RefSeq" id="WP_248942900.1">
    <property type="nucleotide sequence ID" value="NZ_JAKIKS010000161.1"/>
</dbReference>
<dbReference type="Pfam" id="PF04138">
    <property type="entry name" value="GtrA_DPMS_TM"/>
    <property type="match status" value="1"/>
</dbReference>
<feature type="domain" description="GtrA/DPMS transmembrane" evidence="7">
    <location>
        <begin position="17"/>
        <end position="128"/>
    </location>
</feature>
<evidence type="ECO:0000256" key="5">
    <source>
        <dbReference type="ARBA" id="ARBA00023136"/>
    </source>
</evidence>
<keyword evidence="5 6" id="KW-0472">Membrane</keyword>
<keyword evidence="3 6" id="KW-0812">Transmembrane</keyword>
<comment type="similarity">
    <text evidence="2">Belongs to the GtrA family.</text>
</comment>
<feature type="transmembrane region" description="Helical" evidence="6">
    <location>
        <begin position="103"/>
        <end position="122"/>
    </location>
</feature>
<evidence type="ECO:0000259" key="7">
    <source>
        <dbReference type="Pfam" id="PF04138"/>
    </source>
</evidence>
<dbReference type="EMBL" id="JAKIKS010000161">
    <property type="protein sequence ID" value="MCL1127453.1"/>
    <property type="molecule type" value="Genomic_DNA"/>
</dbReference>
<comment type="subcellular location">
    <subcellularLocation>
        <location evidence="1">Membrane</location>
        <topology evidence="1">Multi-pass membrane protein</topology>
    </subcellularLocation>
</comment>
<dbReference type="Proteomes" id="UP001203423">
    <property type="component" value="Unassembled WGS sequence"/>
</dbReference>
<dbReference type="InterPro" id="IPR051401">
    <property type="entry name" value="GtrA_CellWall_Glycosyl"/>
</dbReference>
<evidence type="ECO:0000256" key="1">
    <source>
        <dbReference type="ARBA" id="ARBA00004141"/>
    </source>
</evidence>